<sequence length="162" mass="18535">MDIQEDTVGVQQAKWTKYDELALLDKYLESRKNPTKATDKGLKTKTWEELKSTLNERLEVSLDKGQYKSKVLRLMQDYDLYKEITSLSGCGICPESGRPLLDDDVWEKLIESKPSKLRGRIKEMRKNGFEHSTTCSWIAVSEDARSSVDANVTKQHPPLSKP</sequence>
<dbReference type="EMBL" id="NBNE01010700">
    <property type="protein sequence ID" value="OWY97230.1"/>
    <property type="molecule type" value="Genomic_DNA"/>
</dbReference>
<keyword evidence="3" id="KW-1185">Reference proteome</keyword>
<organism evidence="2 3">
    <name type="scientific">Phytophthora megakarya</name>
    <dbReference type="NCBI Taxonomy" id="4795"/>
    <lineage>
        <taxon>Eukaryota</taxon>
        <taxon>Sar</taxon>
        <taxon>Stramenopiles</taxon>
        <taxon>Oomycota</taxon>
        <taxon>Peronosporomycetes</taxon>
        <taxon>Peronosporales</taxon>
        <taxon>Peronosporaceae</taxon>
        <taxon>Phytophthora</taxon>
    </lineage>
</organism>
<dbReference type="PANTHER" id="PTHR47072">
    <property type="match status" value="1"/>
</dbReference>
<dbReference type="AlphaFoldDB" id="A0A225UVU7"/>
<evidence type="ECO:0000313" key="2">
    <source>
        <dbReference type="EMBL" id="OWY97230.1"/>
    </source>
</evidence>
<evidence type="ECO:0000259" key="1">
    <source>
        <dbReference type="Pfam" id="PF12776"/>
    </source>
</evidence>
<comment type="caution">
    <text evidence="2">The sequence shown here is derived from an EMBL/GenBank/DDBJ whole genome shotgun (WGS) entry which is preliminary data.</text>
</comment>
<proteinExistence type="predicted"/>
<dbReference type="Pfam" id="PF12776">
    <property type="entry name" value="Myb_DNA-bind_3"/>
    <property type="match status" value="1"/>
</dbReference>
<name>A0A225UVU7_9STRA</name>
<reference evidence="3" key="1">
    <citation type="submission" date="2017-03" db="EMBL/GenBank/DDBJ databases">
        <title>Phytopthora megakarya and P. palmivora, two closely related causual agents of cacao black pod achieved similar genome size and gene model numbers by different mechanisms.</title>
        <authorList>
            <person name="Ali S."/>
            <person name="Shao J."/>
            <person name="Larry D.J."/>
            <person name="Kronmiller B."/>
            <person name="Shen D."/>
            <person name="Strem M.D."/>
            <person name="Melnick R.L."/>
            <person name="Guiltinan M.J."/>
            <person name="Tyler B.M."/>
            <person name="Meinhardt L.W."/>
            <person name="Bailey B.A."/>
        </authorList>
    </citation>
    <scope>NUCLEOTIDE SEQUENCE [LARGE SCALE GENOMIC DNA]</scope>
    <source>
        <strain evidence="3">zdho120</strain>
    </source>
</reference>
<accession>A0A225UVU7</accession>
<gene>
    <name evidence="2" type="ORF">PHMEG_00032293</name>
</gene>
<evidence type="ECO:0000313" key="3">
    <source>
        <dbReference type="Proteomes" id="UP000198211"/>
    </source>
</evidence>
<dbReference type="InterPro" id="IPR024752">
    <property type="entry name" value="Myb/SANT-like_dom"/>
</dbReference>
<dbReference type="OrthoDB" id="127850at2759"/>
<dbReference type="PANTHER" id="PTHR47072:SF4">
    <property type="entry name" value="MYB_SANT-LIKE DOMAIN-CONTAINING PROTEIN"/>
    <property type="match status" value="1"/>
</dbReference>
<dbReference type="Proteomes" id="UP000198211">
    <property type="component" value="Unassembled WGS sequence"/>
</dbReference>
<feature type="domain" description="Myb/SANT-like" evidence="1">
    <location>
        <begin position="14"/>
        <end position="107"/>
    </location>
</feature>
<protein>
    <recommendedName>
        <fullName evidence="1">Myb/SANT-like domain-containing protein</fullName>
    </recommendedName>
</protein>